<evidence type="ECO:0000313" key="9">
    <source>
        <dbReference type="Proteomes" id="UP000186684"/>
    </source>
</evidence>
<comment type="cofactor">
    <cofactor evidence="1">
        <name>a divalent metal cation</name>
        <dbReference type="ChEBI" id="CHEBI:60240"/>
    </cofactor>
</comment>
<dbReference type="GO" id="GO:0004521">
    <property type="term" value="F:RNA endonuclease activity"/>
    <property type="evidence" value="ECO:0007669"/>
    <property type="project" value="InterPro"/>
</dbReference>
<evidence type="ECO:0000256" key="1">
    <source>
        <dbReference type="ARBA" id="ARBA00001968"/>
    </source>
</evidence>
<proteinExistence type="inferred from homology"/>
<evidence type="ECO:0000256" key="2">
    <source>
        <dbReference type="ARBA" id="ARBA00022722"/>
    </source>
</evidence>
<evidence type="ECO:0000256" key="3">
    <source>
        <dbReference type="ARBA" id="ARBA00022759"/>
    </source>
</evidence>
<dbReference type="NCBIfam" id="TIGR00255">
    <property type="entry name" value="YicC/YloC family endoribonuclease"/>
    <property type="match status" value="1"/>
</dbReference>
<dbReference type="AlphaFoldDB" id="A0A1N7PW66"/>
<keyword evidence="4" id="KW-0378">Hydrolase</keyword>
<dbReference type="Pfam" id="PF08340">
    <property type="entry name" value="YicC-like_C"/>
    <property type="match status" value="1"/>
</dbReference>
<keyword evidence="2" id="KW-0540">Nuclease</keyword>
<feature type="domain" description="Endoribonuclease YicC-like N-terminal" evidence="6">
    <location>
        <begin position="3"/>
        <end position="159"/>
    </location>
</feature>
<keyword evidence="9" id="KW-1185">Reference proteome</keyword>
<dbReference type="PANTHER" id="PTHR30636">
    <property type="entry name" value="UPF0701 PROTEIN YICC"/>
    <property type="match status" value="1"/>
</dbReference>
<name>A0A1N7PW66_9RHOB</name>
<dbReference type="InterPro" id="IPR013551">
    <property type="entry name" value="YicC-like_C"/>
</dbReference>
<comment type="similarity">
    <text evidence="5">Belongs to the YicC/YloC family.</text>
</comment>
<feature type="domain" description="Endoribonuclease YicC-like C-terminal" evidence="7">
    <location>
        <begin position="178"/>
        <end position="296"/>
    </location>
</feature>
<evidence type="ECO:0000256" key="4">
    <source>
        <dbReference type="ARBA" id="ARBA00022801"/>
    </source>
</evidence>
<dbReference type="InterPro" id="IPR005229">
    <property type="entry name" value="YicC/YloC-like"/>
</dbReference>
<dbReference type="STRING" id="633194.SAMN05421759_12125"/>
<gene>
    <name evidence="8" type="ORF">SAMN05421759_12125</name>
</gene>
<dbReference type="Pfam" id="PF03755">
    <property type="entry name" value="YicC-like_N"/>
    <property type="match status" value="1"/>
</dbReference>
<dbReference type="OrthoDB" id="9771229at2"/>
<reference evidence="9" key="1">
    <citation type="submission" date="2017-01" db="EMBL/GenBank/DDBJ databases">
        <authorList>
            <person name="Varghese N."/>
            <person name="Submissions S."/>
        </authorList>
    </citation>
    <scope>NUCLEOTIDE SEQUENCE [LARGE SCALE GENOMIC DNA]</scope>
    <source>
        <strain evidence="9">DSM 29430</strain>
    </source>
</reference>
<evidence type="ECO:0000313" key="8">
    <source>
        <dbReference type="EMBL" id="SIT14836.1"/>
    </source>
</evidence>
<protein>
    <submittedName>
        <fullName evidence="8">TIGR00255 family protein</fullName>
    </submittedName>
</protein>
<keyword evidence="3" id="KW-0255">Endonuclease</keyword>
<evidence type="ECO:0000259" key="7">
    <source>
        <dbReference type="Pfam" id="PF08340"/>
    </source>
</evidence>
<accession>A0A1N7PW66</accession>
<organism evidence="8 9">
    <name type="scientific">Roseivivax lentus</name>
    <dbReference type="NCBI Taxonomy" id="633194"/>
    <lineage>
        <taxon>Bacteria</taxon>
        <taxon>Pseudomonadati</taxon>
        <taxon>Pseudomonadota</taxon>
        <taxon>Alphaproteobacteria</taxon>
        <taxon>Rhodobacterales</taxon>
        <taxon>Roseobacteraceae</taxon>
        <taxon>Roseivivax</taxon>
    </lineage>
</organism>
<dbReference type="GO" id="GO:0016787">
    <property type="term" value="F:hydrolase activity"/>
    <property type="evidence" value="ECO:0007669"/>
    <property type="project" value="UniProtKB-KW"/>
</dbReference>
<dbReference type="RefSeq" id="WP_076450801.1">
    <property type="nucleotide sequence ID" value="NZ_FTOQ01000021.1"/>
</dbReference>
<dbReference type="InterPro" id="IPR013527">
    <property type="entry name" value="YicC-like_N"/>
</dbReference>
<dbReference type="PANTHER" id="PTHR30636:SF3">
    <property type="entry name" value="UPF0701 PROTEIN YICC"/>
    <property type="match status" value="1"/>
</dbReference>
<evidence type="ECO:0000256" key="5">
    <source>
        <dbReference type="ARBA" id="ARBA00035648"/>
    </source>
</evidence>
<sequence>MRQSMTGFAATEGAGQGFGWSWEIRSVNGKGLDLRLRLPDWIEGLDATVRKRVQAHVTRGSVSVGLKIAAEGGAGRLGLNTDALSDVLAALAKIEAEARVQGLSLAAPSPSEILALRGVMEEAQPVPDMAALRDALLADFDTALAAFVASRDAEGQALRGILDGQLARIGALTEQAAERAEARRPEQAERLRSQLARVTEHADSPDEARIAQELALIAVKADVTEEIDRLRAHVAAAESMLATGGAVGRKLDFLMQEFNREANTLCSKAQSAPLTEVGLELKTLIDQMREQVQNVE</sequence>
<evidence type="ECO:0000259" key="6">
    <source>
        <dbReference type="Pfam" id="PF03755"/>
    </source>
</evidence>
<dbReference type="EMBL" id="FTOQ01000021">
    <property type="protein sequence ID" value="SIT14836.1"/>
    <property type="molecule type" value="Genomic_DNA"/>
</dbReference>
<dbReference type="Proteomes" id="UP000186684">
    <property type="component" value="Unassembled WGS sequence"/>
</dbReference>